<proteinExistence type="predicted"/>
<keyword evidence="1" id="KW-0472">Membrane</keyword>
<name>A0A9X1QL33_9SPHN</name>
<organism evidence="2 3">
    <name type="scientific">Sphingomonas cremea</name>
    <dbReference type="NCBI Taxonomy" id="2904799"/>
    <lineage>
        <taxon>Bacteria</taxon>
        <taxon>Pseudomonadati</taxon>
        <taxon>Pseudomonadota</taxon>
        <taxon>Alphaproteobacteria</taxon>
        <taxon>Sphingomonadales</taxon>
        <taxon>Sphingomonadaceae</taxon>
        <taxon>Sphingomonas</taxon>
    </lineage>
</organism>
<sequence length="285" mass="31697">MGKDVARRKTWTCPVCHRTRRLSFCPSCGEQRLRRSDLTLADLAAQFAKGFSSIDGRLLRSFRSILTAPGDLTRAYVHGERRKFLGPLALFFVANALFVGTQALTGTNVLSSPLESHLHRQDWRPLAQTLVGQRLAARHIDIAAYAPVFDRAAIFNAKALMILMVLALAPLLALIFYRRHRAAGVHIVFALHLYTFVLILLSFSVLLAESDLLMGGSGLNSRTVDLVLSLFNFSVCATYVYLAIRPTYRSSGPSRIVETALLSIAIATLFVLYRFAIFLITFFTT</sequence>
<evidence type="ECO:0000313" key="3">
    <source>
        <dbReference type="Proteomes" id="UP001139410"/>
    </source>
</evidence>
<dbReference type="InterPro" id="IPR036283">
    <property type="entry name" value="NOB1_Zf-like_sf"/>
</dbReference>
<dbReference type="AlphaFoldDB" id="A0A9X1QL33"/>
<feature type="transmembrane region" description="Helical" evidence="1">
    <location>
        <begin position="184"/>
        <end position="206"/>
    </location>
</feature>
<evidence type="ECO:0000313" key="2">
    <source>
        <dbReference type="EMBL" id="MCF2515698.1"/>
    </source>
</evidence>
<keyword evidence="1" id="KW-1133">Transmembrane helix</keyword>
<keyword evidence="3" id="KW-1185">Reference proteome</keyword>
<accession>A0A9X1QL33</accession>
<feature type="transmembrane region" description="Helical" evidence="1">
    <location>
        <begin position="226"/>
        <end position="244"/>
    </location>
</feature>
<feature type="transmembrane region" description="Helical" evidence="1">
    <location>
        <begin position="256"/>
        <end position="283"/>
    </location>
</feature>
<keyword evidence="1" id="KW-0812">Transmembrane</keyword>
<protein>
    <submittedName>
        <fullName evidence="2">DUF3667 domain-containing protein</fullName>
    </submittedName>
</protein>
<feature type="transmembrane region" description="Helical" evidence="1">
    <location>
        <begin position="159"/>
        <end position="177"/>
    </location>
</feature>
<dbReference type="Pfam" id="PF12412">
    <property type="entry name" value="DUF3667"/>
    <property type="match status" value="1"/>
</dbReference>
<dbReference type="SUPFAM" id="SSF144206">
    <property type="entry name" value="NOB1 zinc finger-like"/>
    <property type="match status" value="1"/>
</dbReference>
<dbReference type="EMBL" id="JAKFGM010000003">
    <property type="protein sequence ID" value="MCF2515698.1"/>
    <property type="molecule type" value="Genomic_DNA"/>
</dbReference>
<gene>
    <name evidence="2" type="ORF">LVY65_11570</name>
</gene>
<dbReference type="RefSeq" id="WP_235068410.1">
    <property type="nucleotide sequence ID" value="NZ_JAKFGM010000003.1"/>
</dbReference>
<dbReference type="InterPro" id="IPR022134">
    <property type="entry name" value="DUF3667"/>
</dbReference>
<feature type="transmembrane region" description="Helical" evidence="1">
    <location>
        <begin position="84"/>
        <end position="104"/>
    </location>
</feature>
<dbReference type="Proteomes" id="UP001139410">
    <property type="component" value="Unassembled WGS sequence"/>
</dbReference>
<evidence type="ECO:0000256" key="1">
    <source>
        <dbReference type="SAM" id="Phobius"/>
    </source>
</evidence>
<comment type="caution">
    <text evidence="2">The sequence shown here is derived from an EMBL/GenBank/DDBJ whole genome shotgun (WGS) entry which is preliminary data.</text>
</comment>
<reference evidence="2" key="1">
    <citation type="submission" date="2022-01" db="EMBL/GenBank/DDBJ databases">
        <authorList>
            <person name="Jo J.-H."/>
            <person name="Im W.-T."/>
        </authorList>
    </citation>
    <scope>NUCLEOTIDE SEQUENCE</scope>
    <source>
        <strain evidence="2">G124</strain>
    </source>
</reference>